<proteinExistence type="inferred from homology"/>
<dbReference type="Pfam" id="PF02949">
    <property type="entry name" value="7tm_6"/>
    <property type="match status" value="1"/>
</dbReference>
<comment type="subcellular location">
    <subcellularLocation>
        <location evidence="1 10">Cell membrane</location>
        <topology evidence="1 10">Multi-pass membrane protein</topology>
    </subcellularLocation>
</comment>
<keyword evidence="4 10" id="KW-0812">Transmembrane</keyword>
<feature type="transmembrane region" description="Helical" evidence="10">
    <location>
        <begin position="67"/>
        <end position="88"/>
    </location>
</feature>
<dbReference type="PANTHER" id="PTHR21137">
    <property type="entry name" value="ODORANT RECEPTOR"/>
    <property type="match status" value="1"/>
</dbReference>
<keyword evidence="2" id="KW-1003">Cell membrane</keyword>
<evidence type="ECO:0000313" key="11">
    <source>
        <dbReference type="EMBL" id="RLU26060.1"/>
    </source>
</evidence>
<organism evidence="11 12">
    <name type="scientific">Ooceraea biroi</name>
    <name type="common">Clonal raider ant</name>
    <name type="synonym">Cerapachys biroi</name>
    <dbReference type="NCBI Taxonomy" id="2015173"/>
    <lineage>
        <taxon>Eukaryota</taxon>
        <taxon>Metazoa</taxon>
        <taxon>Ecdysozoa</taxon>
        <taxon>Arthropoda</taxon>
        <taxon>Hexapoda</taxon>
        <taxon>Insecta</taxon>
        <taxon>Pterygota</taxon>
        <taxon>Neoptera</taxon>
        <taxon>Endopterygota</taxon>
        <taxon>Hymenoptera</taxon>
        <taxon>Apocrita</taxon>
        <taxon>Aculeata</taxon>
        <taxon>Formicoidea</taxon>
        <taxon>Formicidae</taxon>
        <taxon>Dorylinae</taxon>
        <taxon>Ooceraea</taxon>
    </lineage>
</organism>
<keyword evidence="3 10" id="KW-0716">Sensory transduction</keyword>
<evidence type="ECO:0000256" key="3">
    <source>
        <dbReference type="ARBA" id="ARBA00022606"/>
    </source>
</evidence>
<keyword evidence="8 10" id="KW-0675">Receptor</keyword>
<reference evidence="11 12" key="1">
    <citation type="journal article" date="2018" name="Genome Res.">
        <title>The genomic architecture and molecular evolution of ant odorant receptors.</title>
        <authorList>
            <person name="McKenzie S.K."/>
            <person name="Kronauer D.J.C."/>
        </authorList>
    </citation>
    <scope>NUCLEOTIDE SEQUENCE [LARGE SCALE GENOMIC DNA]</scope>
    <source>
        <strain evidence="11">Clonal line C1</strain>
    </source>
</reference>
<evidence type="ECO:0000256" key="10">
    <source>
        <dbReference type="RuleBase" id="RU351113"/>
    </source>
</evidence>
<dbReference type="GO" id="GO:0005549">
    <property type="term" value="F:odorant binding"/>
    <property type="evidence" value="ECO:0007669"/>
    <property type="project" value="InterPro"/>
</dbReference>
<evidence type="ECO:0000256" key="5">
    <source>
        <dbReference type="ARBA" id="ARBA00022725"/>
    </source>
</evidence>
<comment type="similarity">
    <text evidence="10">Belongs to the insect chemoreceptor superfamily. Heteromeric odorant receptor channel (TC 1.A.69) family.</text>
</comment>
<feature type="transmembrane region" description="Helical" evidence="10">
    <location>
        <begin position="128"/>
        <end position="159"/>
    </location>
</feature>
<evidence type="ECO:0000313" key="12">
    <source>
        <dbReference type="Proteomes" id="UP000279307"/>
    </source>
</evidence>
<feature type="transmembrane region" description="Helical" evidence="10">
    <location>
        <begin position="305"/>
        <end position="325"/>
    </location>
</feature>
<dbReference type="PANTHER" id="PTHR21137:SF35">
    <property type="entry name" value="ODORANT RECEPTOR 19A-RELATED"/>
    <property type="match status" value="1"/>
</dbReference>
<dbReference type="EMBL" id="QOIP01000002">
    <property type="protein sequence ID" value="RLU26060.1"/>
    <property type="molecule type" value="Genomic_DNA"/>
</dbReference>
<feature type="transmembrane region" description="Helical" evidence="10">
    <location>
        <begin position="274"/>
        <end position="293"/>
    </location>
</feature>
<dbReference type="OrthoDB" id="7551864at2759"/>
<dbReference type="GO" id="GO:0005886">
    <property type="term" value="C:plasma membrane"/>
    <property type="evidence" value="ECO:0007669"/>
    <property type="project" value="UniProtKB-SubCell"/>
</dbReference>
<evidence type="ECO:0000256" key="1">
    <source>
        <dbReference type="ARBA" id="ARBA00004651"/>
    </source>
</evidence>
<protein>
    <recommendedName>
        <fullName evidence="10">Odorant receptor</fullName>
    </recommendedName>
</protein>
<gene>
    <name evidence="11" type="ORF">DMN91_002223</name>
</gene>
<dbReference type="GO" id="GO:0004984">
    <property type="term" value="F:olfactory receptor activity"/>
    <property type="evidence" value="ECO:0007669"/>
    <property type="project" value="InterPro"/>
</dbReference>
<feature type="transmembrane region" description="Helical" evidence="10">
    <location>
        <begin position="194"/>
        <end position="221"/>
    </location>
</feature>
<keyword evidence="5 10" id="KW-0552">Olfaction</keyword>
<evidence type="ECO:0000256" key="4">
    <source>
        <dbReference type="ARBA" id="ARBA00022692"/>
    </source>
</evidence>
<dbReference type="InterPro" id="IPR004117">
    <property type="entry name" value="7tm6_olfct_rcpt"/>
</dbReference>
<dbReference type="Proteomes" id="UP000279307">
    <property type="component" value="Chromosome 2"/>
</dbReference>
<keyword evidence="9 10" id="KW-0807">Transducer</keyword>
<sequence length="401" mass="46511">MDTRTRVTCIDTQFLYIHRISLIAVGLWPYDRTMLVQLQSSLFFLITTSIIIFQLTTFLTTECTIDFIIKILSTTLFLLVCVIQYNCFWINTRAVKHVLENLLYICSKLHDRNEIAIIKKYGYIAKCVAIGFIFLAICGIITFSLLPILPQIFGIFYLVNKSEPYRNIYITTEYFVDQEKNFYFILLHLYLSHYIAVGTLVGTGILITGYFIHFCGLFNVASYRMQQVMRRNSHELIYRKHKSEIEKKISHAVDIHRATINIIEFFLYNFEGTFILVTAIIVICLSLHLFGIYQAAMFEKSIEEFLLHFGFMSAIFLYSFAGNYVGQAITDHYNNIFSNAYNVKWYTASVRVQRLILILLQICAKPYGLKFGGLFITSLENFASLSTASMSYFTILYSIQK</sequence>
<evidence type="ECO:0000256" key="7">
    <source>
        <dbReference type="ARBA" id="ARBA00023136"/>
    </source>
</evidence>
<evidence type="ECO:0000256" key="9">
    <source>
        <dbReference type="ARBA" id="ARBA00023224"/>
    </source>
</evidence>
<dbReference type="GO" id="GO:0007165">
    <property type="term" value="P:signal transduction"/>
    <property type="evidence" value="ECO:0007669"/>
    <property type="project" value="UniProtKB-KW"/>
</dbReference>
<evidence type="ECO:0000256" key="6">
    <source>
        <dbReference type="ARBA" id="ARBA00022989"/>
    </source>
</evidence>
<keyword evidence="7 10" id="KW-0472">Membrane</keyword>
<feature type="transmembrane region" description="Helical" evidence="10">
    <location>
        <begin position="371"/>
        <end position="399"/>
    </location>
</feature>
<keyword evidence="6 10" id="KW-1133">Transmembrane helix</keyword>
<evidence type="ECO:0000256" key="8">
    <source>
        <dbReference type="ARBA" id="ARBA00023170"/>
    </source>
</evidence>
<dbReference type="AlphaFoldDB" id="A0A3L8E007"/>
<comment type="caution">
    <text evidence="11">The sequence shown here is derived from an EMBL/GenBank/DDBJ whole genome shotgun (WGS) entry which is preliminary data.</text>
</comment>
<accession>A0A3L8E007</accession>
<evidence type="ECO:0000256" key="2">
    <source>
        <dbReference type="ARBA" id="ARBA00022475"/>
    </source>
</evidence>
<feature type="transmembrane region" description="Helical" evidence="10">
    <location>
        <begin position="42"/>
        <end position="61"/>
    </location>
</feature>
<name>A0A3L8E007_OOCBI</name>